<evidence type="ECO:0000259" key="3">
    <source>
        <dbReference type="Pfam" id="PF25954"/>
    </source>
</evidence>
<dbReference type="Gene3D" id="2.40.50.100">
    <property type="match status" value="1"/>
</dbReference>
<dbReference type="eggNOG" id="COG0845">
    <property type="taxonomic scope" value="Bacteria"/>
</dbReference>
<comment type="caution">
    <text evidence="5">The sequence shown here is derived from an EMBL/GenBank/DDBJ whole genome shotgun (WGS) entry which is preliminary data.</text>
</comment>
<feature type="coiled-coil region" evidence="2">
    <location>
        <begin position="1"/>
        <end position="28"/>
    </location>
</feature>
<sequence>MDAAQQGLVAAEAQVRVAEAQIADVQLNLRRTEVVSPVAGIVSQRNAQIGAIASAAGQPMFVIIRDGLVELQADVSESDLLKLELGQTVALRPVGLSDTLRGTVRLIEPTVDAQTRLGRVRISLEEPGRVRAGLFAEAEILVEEREGLTLPVSAVAAPAEGRGETVLRVTGDGVVERVAVTTGIRDGGTVEILDGLGAGDRVVARAGAFVRPGDRINPIPAETADLASN</sequence>
<evidence type="ECO:0000313" key="6">
    <source>
        <dbReference type="Proteomes" id="UP000035100"/>
    </source>
</evidence>
<dbReference type="EMBL" id="AONG01000010">
    <property type="protein sequence ID" value="KIQ69063.1"/>
    <property type="molecule type" value="Genomic_DNA"/>
</dbReference>
<dbReference type="PANTHER" id="PTHR30469">
    <property type="entry name" value="MULTIDRUG RESISTANCE PROTEIN MDTA"/>
    <property type="match status" value="1"/>
</dbReference>
<dbReference type="Pfam" id="PF25954">
    <property type="entry name" value="Beta-barrel_RND_2"/>
    <property type="match status" value="1"/>
</dbReference>
<dbReference type="PANTHER" id="PTHR30469:SF15">
    <property type="entry name" value="HLYD FAMILY OF SECRETION PROTEINS"/>
    <property type="match status" value="1"/>
</dbReference>
<name>A0A0D0QDI8_9RHOB</name>
<dbReference type="Pfam" id="PF25967">
    <property type="entry name" value="RND-MFP_C"/>
    <property type="match status" value="1"/>
</dbReference>
<dbReference type="NCBIfam" id="TIGR01730">
    <property type="entry name" value="RND_mfp"/>
    <property type="match status" value="1"/>
</dbReference>
<evidence type="ECO:0000313" key="5">
    <source>
        <dbReference type="EMBL" id="KIQ69063.1"/>
    </source>
</evidence>
<dbReference type="STRING" id="1123501.Wenmar_02131"/>
<accession>A0A0D0QDI8</accession>
<evidence type="ECO:0000259" key="4">
    <source>
        <dbReference type="Pfam" id="PF25967"/>
    </source>
</evidence>
<evidence type="ECO:0000256" key="1">
    <source>
        <dbReference type="ARBA" id="ARBA00009477"/>
    </source>
</evidence>
<feature type="domain" description="Multidrug resistance protein MdtA-like C-terminal permuted SH3" evidence="4">
    <location>
        <begin position="148"/>
        <end position="203"/>
    </location>
</feature>
<dbReference type="InterPro" id="IPR058792">
    <property type="entry name" value="Beta-barrel_RND_2"/>
</dbReference>
<keyword evidence="2" id="KW-0175">Coiled coil</keyword>
<keyword evidence="6" id="KW-1185">Reference proteome</keyword>
<dbReference type="Gene3D" id="2.40.30.170">
    <property type="match status" value="1"/>
</dbReference>
<dbReference type="RefSeq" id="WP_254657723.1">
    <property type="nucleotide sequence ID" value="NZ_KN848372.1"/>
</dbReference>
<gene>
    <name evidence="5" type="ORF">Wenmar_02131</name>
</gene>
<reference evidence="5 6" key="1">
    <citation type="submission" date="2013-01" db="EMBL/GenBank/DDBJ databases">
        <authorList>
            <person name="Fiebig A."/>
            <person name="Goeker M."/>
            <person name="Klenk H.-P.P."/>
        </authorList>
    </citation>
    <scope>NUCLEOTIDE SEQUENCE [LARGE SCALE GENOMIC DNA]</scope>
    <source>
        <strain evidence="5 6">DSM 24838</strain>
    </source>
</reference>
<dbReference type="Proteomes" id="UP000035100">
    <property type="component" value="Unassembled WGS sequence"/>
</dbReference>
<comment type="similarity">
    <text evidence="1">Belongs to the membrane fusion protein (MFP) (TC 8.A.1) family.</text>
</comment>
<organism evidence="5 6">
    <name type="scientific">Wenxinia marina DSM 24838</name>
    <dbReference type="NCBI Taxonomy" id="1123501"/>
    <lineage>
        <taxon>Bacteria</taxon>
        <taxon>Pseudomonadati</taxon>
        <taxon>Pseudomonadota</taxon>
        <taxon>Alphaproteobacteria</taxon>
        <taxon>Rhodobacterales</taxon>
        <taxon>Roseobacteraceae</taxon>
        <taxon>Wenxinia</taxon>
    </lineage>
</organism>
<protein>
    <submittedName>
        <fullName evidence="5">RND family efflux transporter, MFP subunit</fullName>
    </submittedName>
</protein>
<dbReference type="GO" id="GO:0015562">
    <property type="term" value="F:efflux transmembrane transporter activity"/>
    <property type="evidence" value="ECO:0007669"/>
    <property type="project" value="TreeGrafter"/>
</dbReference>
<dbReference type="Gene3D" id="2.40.420.20">
    <property type="match status" value="1"/>
</dbReference>
<dbReference type="GO" id="GO:1990281">
    <property type="term" value="C:efflux pump complex"/>
    <property type="evidence" value="ECO:0007669"/>
    <property type="project" value="TreeGrafter"/>
</dbReference>
<feature type="domain" description="CusB-like beta-barrel" evidence="3">
    <location>
        <begin position="71"/>
        <end position="140"/>
    </location>
</feature>
<dbReference type="InterPro" id="IPR006143">
    <property type="entry name" value="RND_pump_MFP"/>
</dbReference>
<proteinExistence type="inferred from homology"/>
<dbReference type="SUPFAM" id="SSF111369">
    <property type="entry name" value="HlyD-like secretion proteins"/>
    <property type="match status" value="1"/>
</dbReference>
<evidence type="ECO:0000256" key="2">
    <source>
        <dbReference type="SAM" id="Coils"/>
    </source>
</evidence>
<dbReference type="Gene3D" id="1.10.287.470">
    <property type="entry name" value="Helix hairpin bin"/>
    <property type="match status" value="1"/>
</dbReference>
<dbReference type="AlphaFoldDB" id="A0A0D0QDI8"/>
<dbReference type="InterPro" id="IPR058627">
    <property type="entry name" value="MdtA-like_C"/>
</dbReference>